<dbReference type="SUPFAM" id="SSF51430">
    <property type="entry name" value="NAD(P)-linked oxidoreductase"/>
    <property type="match status" value="1"/>
</dbReference>
<evidence type="ECO:0000256" key="3">
    <source>
        <dbReference type="ARBA" id="ARBA00023002"/>
    </source>
</evidence>
<evidence type="ECO:0000256" key="2">
    <source>
        <dbReference type="ARBA" id="ARBA00022857"/>
    </source>
</evidence>
<reference evidence="5 6" key="1">
    <citation type="submission" date="2024-05" db="EMBL/GenBank/DDBJ databases">
        <title>Sinomonas sp. nov., isolated from a waste landfill.</title>
        <authorList>
            <person name="Zhao Y."/>
        </authorList>
    </citation>
    <scope>NUCLEOTIDE SEQUENCE [LARGE SCALE GENOMIC DNA]</scope>
    <source>
        <strain evidence="5 6">CCTCC AB2014300</strain>
    </source>
</reference>
<feature type="domain" description="NADP-dependent oxidoreductase" evidence="4">
    <location>
        <begin position="15"/>
        <end position="314"/>
    </location>
</feature>
<dbReference type="Proteomes" id="UP001422074">
    <property type="component" value="Unassembled WGS sequence"/>
</dbReference>
<evidence type="ECO:0000313" key="6">
    <source>
        <dbReference type="Proteomes" id="UP001422074"/>
    </source>
</evidence>
<sequence length="338" mass="37089">MEYRKLGRSGMYVSEIAYGNWMTHGEQIDQDAATECVRAALDLGITTFDTADAYAGTRAESALGEALQGVRREGLEIFTKVYFPTGEGKNDRGLSRKHIMESINGSLRRLRTDYVDLYQAHRYDYETPLEETMQAFADIVHAGKAHYIGVSEWTVEEIRAAHALATDLGIQLISNQPQYNMLWRVIEPEVVPVSEEVGLGQIVWSPIAQGVLTGKYAPGASTAPADSRFATEAGAVKDEHRYMQQSVLERVQELRPLAEEAGLSMAAFAVAWVLQNQNVSAAIVGASKPEQLKDNVTASGVTLSPELLARVDAVLVHPEAGDVVERDPSKVESRPERA</sequence>
<dbReference type="RefSeq" id="WP_345884456.1">
    <property type="nucleotide sequence ID" value="NZ_JBDFRB010000005.1"/>
</dbReference>
<keyword evidence="2" id="KW-0521">NADP</keyword>
<comment type="caution">
    <text evidence="5">The sequence shown here is derived from an EMBL/GenBank/DDBJ whole genome shotgun (WGS) entry which is preliminary data.</text>
</comment>
<protein>
    <submittedName>
        <fullName evidence="5">Aldo/keto reductase family protein</fullName>
    </submittedName>
</protein>
<proteinExistence type="inferred from homology"/>
<dbReference type="InterPro" id="IPR036812">
    <property type="entry name" value="NAD(P)_OxRdtase_dom_sf"/>
</dbReference>
<comment type="similarity">
    <text evidence="1">Belongs to the shaker potassium channel beta subunit family.</text>
</comment>
<dbReference type="InterPro" id="IPR023210">
    <property type="entry name" value="NADP_OxRdtase_dom"/>
</dbReference>
<dbReference type="Pfam" id="PF00248">
    <property type="entry name" value="Aldo_ket_red"/>
    <property type="match status" value="1"/>
</dbReference>
<organism evidence="5 6">
    <name type="scientific">Sinomonas halotolerans</name>
    <dbReference type="NCBI Taxonomy" id="1644133"/>
    <lineage>
        <taxon>Bacteria</taxon>
        <taxon>Bacillati</taxon>
        <taxon>Actinomycetota</taxon>
        <taxon>Actinomycetes</taxon>
        <taxon>Micrococcales</taxon>
        <taxon>Micrococcaceae</taxon>
        <taxon>Sinomonas</taxon>
    </lineage>
</organism>
<dbReference type="CDD" id="cd19074">
    <property type="entry name" value="Aldo_ket_red_shaker-like"/>
    <property type="match status" value="1"/>
</dbReference>
<dbReference type="Gene3D" id="3.20.20.100">
    <property type="entry name" value="NADP-dependent oxidoreductase domain"/>
    <property type="match status" value="1"/>
</dbReference>
<dbReference type="PANTHER" id="PTHR43150">
    <property type="entry name" value="HYPERKINETIC, ISOFORM M"/>
    <property type="match status" value="1"/>
</dbReference>
<evidence type="ECO:0000313" key="5">
    <source>
        <dbReference type="EMBL" id="MEN2744440.1"/>
    </source>
</evidence>
<evidence type="ECO:0000256" key="1">
    <source>
        <dbReference type="ARBA" id="ARBA00006515"/>
    </source>
</evidence>
<evidence type="ECO:0000259" key="4">
    <source>
        <dbReference type="Pfam" id="PF00248"/>
    </source>
</evidence>
<dbReference type="InterPro" id="IPR005399">
    <property type="entry name" value="K_chnl_volt-dep_bsu_KCNAB-rel"/>
</dbReference>
<accession>A0ABU9X1X8</accession>
<keyword evidence="6" id="KW-1185">Reference proteome</keyword>
<gene>
    <name evidence="5" type="ORF">ABCQ75_07785</name>
</gene>
<dbReference type="PANTHER" id="PTHR43150:SF2">
    <property type="entry name" value="HYPERKINETIC, ISOFORM M"/>
    <property type="match status" value="1"/>
</dbReference>
<dbReference type="EMBL" id="JBDFRB010000005">
    <property type="protein sequence ID" value="MEN2744440.1"/>
    <property type="molecule type" value="Genomic_DNA"/>
</dbReference>
<name>A0ABU9X1X8_9MICC</name>
<keyword evidence="3" id="KW-0560">Oxidoreductase</keyword>